<dbReference type="SUPFAM" id="SSF55797">
    <property type="entry name" value="PR-1-like"/>
    <property type="match status" value="1"/>
</dbReference>
<dbReference type="PANTHER" id="PTHR31157">
    <property type="entry name" value="SCP DOMAIN-CONTAINING PROTEIN"/>
    <property type="match status" value="1"/>
</dbReference>
<proteinExistence type="predicted"/>
<dbReference type="Proteomes" id="UP000324479">
    <property type="component" value="Unassembled WGS sequence"/>
</dbReference>
<evidence type="ECO:0000313" key="5">
    <source>
        <dbReference type="Proteomes" id="UP000324479"/>
    </source>
</evidence>
<accession>A0A5M6D527</accession>
<feature type="chain" id="PRO_5024330427" evidence="2">
    <location>
        <begin position="22"/>
        <end position="257"/>
    </location>
</feature>
<name>A0A5M6D527_9BACT</name>
<organism evidence="4 5">
    <name type="scientific">Roseiconus nitratireducens</name>
    <dbReference type="NCBI Taxonomy" id="2605748"/>
    <lineage>
        <taxon>Bacteria</taxon>
        <taxon>Pseudomonadati</taxon>
        <taxon>Planctomycetota</taxon>
        <taxon>Planctomycetia</taxon>
        <taxon>Pirellulales</taxon>
        <taxon>Pirellulaceae</taxon>
        <taxon>Roseiconus</taxon>
    </lineage>
</organism>
<protein>
    <submittedName>
        <fullName evidence="4">CAP domain-containing protein</fullName>
    </submittedName>
</protein>
<dbReference type="Pfam" id="PF00188">
    <property type="entry name" value="CAP"/>
    <property type="match status" value="1"/>
</dbReference>
<dbReference type="EMBL" id="VWOX01000007">
    <property type="protein sequence ID" value="KAA5542591.1"/>
    <property type="molecule type" value="Genomic_DNA"/>
</dbReference>
<dbReference type="RefSeq" id="WP_150077007.1">
    <property type="nucleotide sequence ID" value="NZ_VWOX01000007.1"/>
</dbReference>
<dbReference type="Gene3D" id="3.40.33.10">
    <property type="entry name" value="CAP"/>
    <property type="match status" value="1"/>
</dbReference>
<feature type="region of interest" description="Disordered" evidence="1">
    <location>
        <begin position="233"/>
        <end position="257"/>
    </location>
</feature>
<dbReference type="InterPro" id="IPR014044">
    <property type="entry name" value="CAP_dom"/>
</dbReference>
<evidence type="ECO:0000313" key="4">
    <source>
        <dbReference type="EMBL" id="KAA5542591.1"/>
    </source>
</evidence>
<reference evidence="4 5" key="1">
    <citation type="submission" date="2019-08" db="EMBL/GenBank/DDBJ databases">
        <authorList>
            <person name="Dhanesh K."/>
            <person name="Kumar G."/>
            <person name="Sasikala C."/>
            <person name="Venkata Ramana C."/>
        </authorList>
    </citation>
    <scope>NUCLEOTIDE SEQUENCE [LARGE SCALE GENOMIC DNA]</scope>
    <source>
        <strain evidence="4 5">JC645</strain>
    </source>
</reference>
<dbReference type="AlphaFoldDB" id="A0A5M6D527"/>
<keyword evidence="2" id="KW-0732">Signal</keyword>
<evidence type="ECO:0000256" key="1">
    <source>
        <dbReference type="SAM" id="MobiDB-lite"/>
    </source>
</evidence>
<keyword evidence="5" id="KW-1185">Reference proteome</keyword>
<feature type="domain" description="SCP" evidence="3">
    <location>
        <begin position="39"/>
        <end position="161"/>
    </location>
</feature>
<feature type="signal peptide" evidence="2">
    <location>
        <begin position="1"/>
        <end position="21"/>
    </location>
</feature>
<dbReference type="CDD" id="cd05379">
    <property type="entry name" value="CAP_bacterial"/>
    <property type="match status" value="1"/>
</dbReference>
<dbReference type="PANTHER" id="PTHR31157:SF1">
    <property type="entry name" value="SCP DOMAIN-CONTAINING PROTEIN"/>
    <property type="match status" value="1"/>
</dbReference>
<evidence type="ECO:0000256" key="2">
    <source>
        <dbReference type="SAM" id="SignalP"/>
    </source>
</evidence>
<evidence type="ECO:0000259" key="3">
    <source>
        <dbReference type="Pfam" id="PF00188"/>
    </source>
</evidence>
<gene>
    <name evidence="4" type="ORF">FYK55_13720</name>
</gene>
<dbReference type="InterPro" id="IPR035940">
    <property type="entry name" value="CAP_sf"/>
</dbReference>
<sequence length="257" mass="28435">MTKPCCIAVLAVTFCVPAALLADTPSRSLVDQVEDRIVQRTNEFRKQHDLPAVSENDHLQKAAEQFAGWMAANDKYGHHADGRTPAERVTSSGYEYCVVRENIAYRTNPGEVTVESLAEVFAGGWIDSPPHRENMLADYVEETGVAVATEDEETYYAVQLFGRPKSAAIEIRITNRSARRETLAIEANDSRDEFEIPPATVMKLRRCFPSKLQLVDSEDSVSVAESIELTIGEEGLQRKPSEPTVEAESEGQAESTN</sequence>
<comment type="caution">
    <text evidence="4">The sequence shown here is derived from an EMBL/GenBank/DDBJ whole genome shotgun (WGS) entry which is preliminary data.</text>
</comment>